<sequence>MGRLLLALLAVSAIASGWLGRGLVKSVGIR</sequence>
<organism evidence="1">
    <name type="scientific">marine sediment metagenome</name>
    <dbReference type="NCBI Taxonomy" id="412755"/>
    <lineage>
        <taxon>unclassified sequences</taxon>
        <taxon>metagenomes</taxon>
        <taxon>ecological metagenomes</taxon>
    </lineage>
</organism>
<comment type="caution">
    <text evidence="1">The sequence shown here is derived from an EMBL/GenBank/DDBJ whole genome shotgun (WGS) entry which is preliminary data.</text>
</comment>
<proteinExistence type="predicted"/>
<accession>X0Z471</accession>
<feature type="non-terminal residue" evidence="1">
    <location>
        <position position="30"/>
    </location>
</feature>
<dbReference type="AlphaFoldDB" id="X0Z471"/>
<protein>
    <submittedName>
        <fullName evidence="1">Uncharacterized protein</fullName>
    </submittedName>
</protein>
<gene>
    <name evidence="1" type="ORF">S01H1_79677</name>
</gene>
<evidence type="ECO:0000313" key="1">
    <source>
        <dbReference type="EMBL" id="GAG53217.1"/>
    </source>
</evidence>
<reference evidence="1" key="1">
    <citation type="journal article" date="2014" name="Front. Microbiol.">
        <title>High frequency of phylogenetically diverse reductive dehalogenase-homologous genes in deep subseafloor sedimentary metagenomes.</title>
        <authorList>
            <person name="Kawai M."/>
            <person name="Futagami T."/>
            <person name="Toyoda A."/>
            <person name="Takaki Y."/>
            <person name="Nishi S."/>
            <person name="Hori S."/>
            <person name="Arai W."/>
            <person name="Tsubouchi T."/>
            <person name="Morono Y."/>
            <person name="Uchiyama I."/>
            <person name="Ito T."/>
            <person name="Fujiyama A."/>
            <person name="Inagaki F."/>
            <person name="Takami H."/>
        </authorList>
    </citation>
    <scope>NUCLEOTIDE SEQUENCE</scope>
    <source>
        <strain evidence="1">Expedition CK06-06</strain>
    </source>
</reference>
<dbReference type="EMBL" id="BARS01053738">
    <property type="protein sequence ID" value="GAG53217.1"/>
    <property type="molecule type" value="Genomic_DNA"/>
</dbReference>
<name>X0Z471_9ZZZZ</name>